<comment type="caution">
    <text evidence="2">The sequence shown here is derived from an EMBL/GenBank/DDBJ whole genome shotgun (WGS) entry which is preliminary data.</text>
</comment>
<evidence type="ECO:0000313" key="2">
    <source>
        <dbReference type="EMBL" id="OIQ70523.1"/>
    </source>
</evidence>
<proteinExistence type="predicted"/>
<reference evidence="2" key="1">
    <citation type="submission" date="2016-10" db="EMBL/GenBank/DDBJ databases">
        <title>Sequence of Gallionella enrichment culture.</title>
        <authorList>
            <person name="Poehlein A."/>
            <person name="Muehling M."/>
            <person name="Daniel R."/>
        </authorList>
    </citation>
    <scope>NUCLEOTIDE SEQUENCE</scope>
</reference>
<dbReference type="AlphaFoldDB" id="A0A1J5PZ20"/>
<dbReference type="EMBL" id="MLJW01004160">
    <property type="protein sequence ID" value="OIQ70523.1"/>
    <property type="molecule type" value="Genomic_DNA"/>
</dbReference>
<feature type="compositionally biased region" description="Basic and acidic residues" evidence="1">
    <location>
        <begin position="58"/>
        <end position="72"/>
    </location>
</feature>
<protein>
    <submittedName>
        <fullName evidence="2">Uncharacterized protein</fullName>
    </submittedName>
</protein>
<gene>
    <name evidence="2" type="ORF">GALL_478620</name>
</gene>
<sequence length="143" mass="16047">MRQTQHLHEIGHRAFAAVILPVGVGDEADRGVEGQVLRDGGLLRRIERQHRLQPHHRIKDEEAAGMKEQHGDRVGQPVLLALLVDTADPVKREFDRPKDRGQERALAIEHARHVPAERLGQCDDDRAEKKNLDPADGGHGRMP</sequence>
<name>A0A1J5PZ20_9ZZZZ</name>
<organism evidence="2">
    <name type="scientific">mine drainage metagenome</name>
    <dbReference type="NCBI Taxonomy" id="410659"/>
    <lineage>
        <taxon>unclassified sequences</taxon>
        <taxon>metagenomes</taxon>
        <taxon>ecological metagenomes</taxon>
    </lineage>
</organism>
<feature type="region of interest" description="Disordered" evidence="1">
    <location>
        <begin position="49"/>
        <end position="72"/>
    </location>
</feature>
<evidence type="ECO:0000256" key="1">
    <source>
        <dbReference type="SAM" id="MobiDB-lite"/>
    </source>
</evidence>
<feature type="region of interest" description="Disordered" evidence="1">
    <location>
        <begin position="93"/>
        <end position="143"/>
    </location>
</feature>
<accession>A0A1J5PZ20</accession>